<dbReference type="Proteomes" id="UP000216225">
    <property type="component" value="Unassembled WGS sequence"/>
</dbReference>
<evidence type="ECO:0000256" key="1">
    <source>
        <dbReference type="SAM" id="Phobius"/>
    </source>
</evidence>
<protein>
    <recommendedName>
        <fullName evidence="4">Transmembrane protein</fullName>
    </recommendedName>
</protein>
<evidence type="ECO:0000313" key="2">
    <source>
        <dbReference type="EMBL" id="RKJ99655.1"/>
    </source>
</evidence>
<sequence length="111" mass="11788">MVRAAAIIATGGLLGAVSRGVRNWIPGPVHYEAIASLALLALVSLVLALARQARHLSYQLEVFSLWAAFLAGWSLIHRSVWSDAVFSFGMGWLACAVVGGVVVAFRRRGAA</sequence>
<keyword evidence="1" id="KW-1133">Transmembrane helix</keyword>
<accession>A0A3R7LHN5</accession>
<dbReference type="AlphaFoldDB" id="A0A3R7LHN5"/>
<gene>
    <name evidence="2" type="ORF">CE154_008030</name>
</gene>
<comment type="caution">
    <text evidence="2">The sequence shown here is derived from an EMBL/GenBank/DDBJ whole genome shotgun (WGS) entry which is preliminary data.</text>
</comment>
<keyword evidence="1" id="KW-0472">Membrane</keyword>
<dbReference type="EMBL" id="NKDB02000001">
    <property type="protein sequence ID" value="RKJ99655.1"/>
    <property type="molecule type" value="Genomic_DNA"/>
</dbReference>
<feature type="transmembrane region" description="Helical" evidence="1">
    <location>
        <begin position="86"/>
        <end position="105"/>
    </location>
</feature>
<evidence type="ECO:0000313" key="3">
    <source>
        <dbReference type="Proteomes" id="UP000216225"/>
    </source>
</evidence>
<feature type="transmembrane region" description="Helical" evidence="1">
    <location>
        <begin position="30"/>
        <end position="50"/>
    </location>
</feature>
<proteinExistence type="predicted"/>
<name>A0A3R7LHN5_9BURK</name>
<feature type="transmembrane region" description="Helical" evidence="1">
    <location>
        <begin position="62"/>
        <end position="80"/>
    </location>
</feature>
<evidence type="ECO:0008006" key="4">
    <source>
        <dbReference type="Google" id="ProtNLM"/>
    </source>
</evidence>
<organism evidence="2 3">
    <name type="scientific">Alicycliphilus denitrificans</name>
    <dbReference type="NCBI Taxonomy" id="179636"/>
    <lineage>
        <taxon>Bacteria</taxon>
        <taxon>Pseudomonadati</taxon>
        <taxon>Pseudomonadota</taxon>
        <taxon>Betaproteobacteria</taxon>
        <taxon>Burkholderiales</taxon>
        <taxon>Comamonadaceae</taxon>
        <taxon>Alicycliphilus</taxon>
    </lineage>
</organism>
<keyword evidence="1" id="KW-0812">Transmembrane</keyword>
<reference evidence="2 3" key="1">
    <citation type="submission" date="2018-09" db="EMBL/GenBank/DDBJ databases">
        <title>Genome comparison of Alicycliphilus sp. BQ1, a polyurethanolytic bacterium, with its closest phylogenetic relatives Alicycliphilus denitrificans BC and K601, unable to attack polyurethane.</title>
        <authorList>
            <person name="Loza-Tavera H."/>
            <person name="Lozano L."/>
            <person name="Cevallos M."/>
            <person name="Maya-Lucas O."/>
            <person name="Garcia-Mena J."/>
            <person name="Hernandez J."/>
        </authorList>
    </citation>
    <scope>NUCLEOTIDE SEQUENCE [LARGE SCALE GENOMIC DNA]</scope>
    <source>
        <strain evidence="2 3">BQ1</strain>
    </source>
</reference>